<proteinExistence type="predicted"/>
<name>X0ZZA5_9ZZZZ</name>
<protein>
    <submittedName>
        <fullName evidence="1">Uncharacterized protein</fullName>
    </submittedName>
</protein>
<accession>X0ZZA5</accession>
<evidence type="ECO:0000313" key="1">
    <source>
        <dbReference type="EMBL" id="GAG63227.1"/>
    </source>
</evidence>
<dbReference type="EMBL" id="BART01002518">
    <property type="protein sequence ID" value="GAG63227.1"/>
    <property type="molecule type" value="Genomic_DNA"/>
</dbReference>
<reference evidence="1" key="1">
    <citation type="journal article" date="2014" name="Front. Microbiol.">
        <title>High frequency of phylogenetically diverse reductive dehalogenase-homologous genes in deep subseafloor sedimentary metagenomes.</title>
        <authorList>
            <person name="Kawai M."/>
            <person name="Futagami T."/>
            <person name="Toyoda A."/>
            <person name="Takaki Y."/>
            <person name="Nishi S."/>
            <person name="Hori S."/>
            <person name="Arai W."/>
            <person name="Tsubouchi T."/>
            <person name="Morono Y."/>
            <person name="Uchiyama I."/>
            <person name="Ito T."/>
            <person name="Fujiyama A."/>
            <person name="Inagaki F."/>
            <person name="Takami H."/>
        </authorList>
    </citation>
    <scope>NUCLEOTIDE SEQUENCE</scope>
    <source>
        <strain evidence="1">Expedition CK06-06</strain>
    </source>
</reference>
<sequence length="54" mass="6157">MEDKNIRIGFNIWALLSAKATELTIRTGKTTTIKELLEKAVLKDLSPKKEKEEI</sequence>
<comment type="caution">
    <text evidence="1">The sequence shown here is derived from an EMBL/GenBank/DDBJ whole genome shotgun (WGS) entry which is preliminary data.</text>
</comment>
<dbReference type="AlphaFoldDB" id="X0ZZA5"/>
<gene>
    <name evidence="1" type="ORF">S01H4_07625</name>
</gene>
<organism evidence="1">
    <name type="scientific">marine sediment metagenome</name>
    <dbReference type="NCBI Taxonomy" id="412755"/>
    <lineage>
        <taxon>unclassified sequences</taxon>
        <taxon>metagenomes</taxon>
        <taxon>ecological metagenomes</taxon>
    </lineage>
</organism>